<protein>
    <submittedName>
        <fullName evidence="1">Uncharacterized protein</fullName>
    </submittedName>
</protein>
<accession>A0A942E1Q5</accession>
<dbReference type="AlphaFoldDB" id="A0A942E1Q5"/>
<dbReference type="Proteomes" id="UP000680348">
    <property type="component" value="Unassembled WGS sequence"/>
</dbReference>
<dbReference type="EMBL" id="JAGWCR010000006">
    <property type="protein sequence ID" value="MBS3649375.1"/>
    <property type="molecule type" value="Genomic_DNA"/>
</dbReference>
<comment type="caution">
    <text evidence="1">The sequence shown here is derived from an EMBL/GenBank/DDBJ whole genome shotgun (WGS) entry which is preliminary data.</text>
</comment>
<evidence type="ECO:0000313" key="2">
    <source>
        <dbReference type="Proteomes" id="UP000680348"/>
    </source>
</evidence>
<name>A0A942E1Q5_9HYPH</name>
<organism evidence="1 2">
    <name type="scientific">Pseudaminobacter soli</name>
    <name type="common">ex Zhang et al. 2022</name>
    <dbReference type="NCBI Taxonomy" id="2831468"/>
    <lineage>
        <taxon>Bacteria</taxon>
        <taxon>Pseudomonadati</taxon>
        <taxon>Pseudomonadota</taxon>
        <taxon>Alphaproteobacteria</taxon>
        <taxon>Hyphomicrobiales</taxon>
        <taxon>Phyllobacteriaceae</taxon>
        <taxon>Pseudaminobacter</taxon>
    </lineage>
</organism>
<keyword evidence="2" id="KW-1185">Reference proteome</keyword>
<dbReference type="RefSeq" id="WP_188254947.1">
    <property type="nucleotide sequence ID" value="NZ_JABVCF010000006.1"/>
</dbReference>
<reference evidence="1" key="1">
    <citation type="submission" date="2021-04" db="EMBL/GenBank/DDBJ databases">
        <title>Pseudaminobacter soli sp. nov., isolated from paddy soil contaminated by heavy metals.</title>
        <authorList>
            <person name="Zhang K."/>
        </authorList>
    </citation>
    <scope>NUCLEOTIDE SEQUENCE</scope>
    <source>
        <strain evidence="1">19-2017</strain>
    </source>
</reference>
<proteinExistence type="predicted"/>
<gene>
    <name evidence="1" type="ORF">KEU06_12215</name>
</gene>
<evidence type="ECO:0000313" key="1">
    <source>
        <dbReference type="EMBL" id="MBS3649375.1"/>
    </source>
</evidence>
<sequence length="458" mass="52468">MSEMLIPTTFESFRVYSLDTNARLKEALQLCDDVRRERVPQAVLEPIVEELTWSFGKDSAAKVLAEQEIASLCKIMKSKGFSIEAMASHIRLILKLISRAYKSKLEELILACFDQQNQKIEVRKLAGFYCSHLINLGYSRRHVLSVVDEFFFSEDIQRIGRSTLSKFFREFDGKEKRFIVLAAVTRDLGAYLQRLGYVIRPMEDFEDEQIDTLQLNPSHENLPAVLVIQLSHLDPHGAMDSCYQMLSAQRAIAYLDPYGMQVEWGHTMHVTRLRAQQGVAITKGDFLSARKRTASAKTPIRSKTISNYARSISENFDAPSTERLLSSIRTAALARTSGSPENQLISLWSAVEVLLSEPKDEARIVHYASLIAPCIVSRHSRRQVNAVYEELLIGHRTKLNRLLRAMPDYREMQGYRAFSQLMFLPEHADRRTILTGILKDNPLALHRVWKLQNDYIRM</sequence>